<evidence type="ECO:0000313" key="2">
    <source>
        <dbReference type="Proteomes" id="UP000324222"/>
    </source>
</evidence>
<sequence length="106" mass="12038">MDCALQWSLTFHTLVASPPQHSLLAPQHFSPFLHCLSTTEPLYYLHYQAVIYHHAHGRPSGARTPRGSWAWHRPDTAHHCNTSSRPIQHITSLAAQLHLVSLARVY</sequence>
<gene>
    <name evidence="1" type="ORF">E2C01_095473</name>
</gene>
<comment type="caution">
    <text evidence="1">The sequence shown here is derived from an EMBL/GenBank/DDBJ whole genome shotgun (WGS) entry which is preliminary data.</text>
</comment>
<accession>A0A5B7K5W1</accession>
<evidence type="ECO:0000313" key="1">
    <source>
        <dbReference type="EMBL" id="MPD00025.1"/>
    </source>
</evidence>
<reference evidence="1 2" key="1">
    <citation type="submission" date="2019-05" db="EMBL/GenBank/DDBJ databases">
        <title>Another draft genome of Portunus trituberculatus and its Hox gene families provides insights of decapod evolution.</title>
        <authorList>
            <person name="Jeong J.-H."/>
            <person name="Song I."/>
            <person name="Kim S."/>
            <person name="Choi T."/>
            <person name="Kim D."/>
            <person name="Ryu S."/>
            <person name="Kim W."/>
        </authorList>
    </citation>
    <scope>NUCLEOTIDE SEQUENCE [LARGE SCALE GENOMIC DNA]</scope>
    <source>
        <tissue evidence="1">Muscle</tissue>
    </source>
</reference>
<keyword evidence="2" id="KW-1185">Reference proteome</keyword>
<proteinExistence type="predicted"/>
<dbReference type="Proteomes" id="UP000324222">
    <property type="component" value="Unassembled WGS sequence"/>
</dbReference>
<organism evidence="1 2">
    <name type="scientific">Portunus trituberculatus</name>
    <name type="common">Swimming crab</name>
    <name type="synonym">Neptunus trituberculatus</name>
    <dbReference type="NCBI Taxonomy" id="210409"/>
    <lineage>
        <taxon>Eukaryota</taxon>
        <taxon>Metazoa</taxon>
        <taxon>Ecdysozoa</taxon>
        <taxon>Arthropoda</taxon>
        <taxon>Crustacea</taxon>
        <taxon>Multicrustacea</taxon>
        <taxon>Malacostraca</taxon>
        <taxon>Eumalacostraca</taxon>
        <taxon>Eucarida</taxon>
        <taxon>Decapoda</taxon>
        <taxon>Pleocyemata</taxon>
        <taxon>Brachyura</taxon>
        <taxon>Eubrachyura</taxon>
        <taxon>Portunoidea</taxon>
        <taxon>Portunidae</taxon>
        <taxon>Portuninae</taxon>
        <taxon>Portunus</taxon>
    </lineage>
</organism>
<protein>
    <submittedName>
        <fullName evidence="1">Uncharacterized protein</fullName>
    </submittedName>
</protein>
<name>A0A5B7K5W1_PORTR</name>
<dbReference type="EMBL" id="VSRR010121014">
    <property type="protein sequence ID" value="MPD00025.1"/>
    <property type="molecule type" value="Genomic_DNA"/>
</dbReference>
<dbReference type="AlphaFoldDB" id="A0A5B7K5W1"/>